<accession>A0A139HBW8</accession>
<feature type="compositionally biased region" description="Basic and acidic residues" evidence="1">
    <location>
        <begin position="555"/>
        <end position="570"/>
    </location>
</feature>
<dbReference type="Proteomes" id="UP000070133">
    <property type="component" value="Unassembled WGS sequence"/>
</dbReference>
<reference evidence="2 3" key="1">
    <citation type="submission" date="2015-07" db="EMBL/GenBank/DDBJ databases">
        <title>Comparative genomics of the Sigatoka disease complex on banana suggests a link between parallel evolutionary changes in Pseudocercospora fijiensis and Pseudocercospora eumusae and increased virulence on the banana host.</title>
        <authorList>
            <person name="Chang T.-C."/>
            <person name="Salvucci A."/>
            <person name="Crous P.W."/>
            <person name="Stergiopoulos I."/>
        </authorList>
    </citation>
    <scope>NUCLEOTIDE SEQUENCE [LARGE SCALE GENOMIC DNA]</scope>
    <source>
        <strain evidence="2 3">CBS 114824</strain>
    </source>
</reference>
<feature type="compositionally biased region" description="Basic and acidic residues" evidence="1">
    <location>
        <begin position="521"/>
        <end position="545"/>
    </location>
</feature>
<feature type="region of interest" description="Disordered" evidence="1">
    <location>
        <begin position="441"/>
        <end position="575"/>
    </location>
</feature>
<proteinExistence type="predicted"/>
<organism evidence="2 3">
    <name type="scientific">Pseudocercospora eumusae</name>
    <dbReference type="NCBI Taxonomy" id="321146"/>
    <lineage>
        <taxon>Eukaryota</taxon>
        <taxon>Fungi</taxon>
        <taxon>Dikarya</taxon>
        <taxon>Ascomycota</taxon>
        <taxon>Pezizomycotina</taxon>
        <taxon>Dothideomycetes</taxon>
        <taxon>Dothideomycetidae</taxon>
        <taxon>Mycosphaerellales</taxon>
        <taxon>Mycosphaerellaceae</taxon>
        <taxon>Pseudocercospora</taxon>
    </lineage>
</organism>
<dbReference type="OrthoDB" id="3635076at2759"/>
<sequence length="595" mass="66829">MATTTTPYWQLEKEYYTIVDNADVALRIIEHSAITTTENGFPLTVKTPTKLHEFKLHRATLSQASSFFGQLLNRTPDTFAEATSDQNVIDVAEDDGAPSVHALALWFKIVHDKAGLDTHELSIEGVWRAVSVAQKYGFSTASGSATAWFGAWYATLPNLVKAGYKHYTMLLYPAFVFGHRAAFAQATKYLVYHNTGGNIPDHQPREFVVEPPANAAALHMPQHVMHQINAARARLKTILHRALYTPVDRLLKEARCSCAPTVLYNYESSLARTGVWPLESKLISDSIISTIHDLRAYDGKQWHIQTCGNPACTFDFDKIVVIAREEIGNYFTGLCLDCMTASKGHDADGKYWSHSKPGVNWDEGCAVNHGQASWYFSFMGPREDMMEWAKAPKAKPLKDRREMHADGNTQTRANVAHHGHGHPQRGGDGHKQAVHPFRSQEYHEPGQNGNFDQEQVESHQQLCEGQPKFSQTKEYHQYPQSFGRREPGQYYQRRGRGGYYNDNFFAPSRYGKRRGSGRSMMTRDVRYETNAESSGEHEDESKSKESIPNTDEEPAQCKKPEHTAAEKEPAPIKVPEIQVEVAELKASGDGQQAEV</sequence>
<gene>
    <name evidence="2" type="ORF">AC578_819</name>
</gene>
<evidence type="ECO:0000313" key="3">
    <source>
        <dbReference type="Proteomes" id="UP000070133"/>
    </source>
</evidence>
<name>A0A139HBW8_9PEZI</name>
<feature type="compositionally biased region" description="Polar residues" evidence="1">
    <location>
        <begin position="447"/>
        <end position="470"/>
    </location>
</feature>
<evidence type="ECO:0000313" key="2">
    <source>
        <dbReference type="EMBL" id="KXS99950.1"/>
    </source>
</evidence>
<dbReference type="STRING" id="321146.A0A139HBW8"/>
<comment type="caution">
    <text evidence="2">The sequence shown here is derived from an EMBL/GenBank/DDBJ whole genome shotgun (WGS) entry which is preliminary data.</text>
</comment>
<keyword evidence="3" id="KW-1185">Reference proteome</keyword>
<dbReference type="AlphaFoldDB" id="A0A139HBW8"/>
<evidence type="ECO:0000256" key="1">
    <source>
        <dbReference type="SAM" id="MobiDB-lite"/>
    </source>
</evidence>
<dbReference type="EMBL" id="LFZN01000082">
    <property type="protein sequence ID" value="KXS99950.1"/>
    <property type="molecule type" value="Genomic_DNA"/>
</dbReference>
<feature type="region of interest" description="Disordered" evidence="1">
    <location>
        <begin position="413"/>
        <end position="432"/>
    </location>
</feature>
<protein>
    <submittedName>
        <fullName evidence="2">Uncharacterized protein</fullName>
    </submittedName>
</protein>